<dbReference type="Proteomes" id="UP000024635">
    <property type="component" value="Unassembled WGS sequence"/>
</dbReference>
<dbReference type="EMBL" id="JARK01001461">
    <property type="protein sequence ID" value="EYB99093.1"/>
    <property type="molecule type" value="Genomic_DNA"/>
</dbReference>
<dbReference type="AlphaFoldDB" id="A0A016T839"/>
<evidence type="ECO:0000313" key="2">
    <source>
        <dbReference type="Proteomes" id="UP000024635"/>
    </source>
</evidence>
<dbReference type="InterPro" id="IPR012292">
    <property type="entry name" value="Globin/Proto"/>
</dbReference>
<accession>A0A016T839</accession>
<dbReference type="STRING" id="53326.A0A016T839"/>
<dbReference type="Gene3D" id="1.10.490.10">
    <property type="entry name" value="Globins"/>
    <property type="match status" value="1"/>
</dbReference>
<proteinExistence type="predicted"/>
<keyword evidence="2" id="KW-1185">Reference proteome</keyword>
<gene>
    <name evidence="1" type="primary">Acey_s0125.g1281</name>
    <name evidence="1" type="synonym">Acey-glb-31</name>
    <name evidence="1" type="ORF">Y032_0125g1281</name>
</gene>
<dbReference type="GO" id="GO:0020037">
    <property type="term" value="F:heme binding"/>
    <property type="evidence" value="ECO:0007669"/>
    <property type="project" value="InterPro"/>
</dbReference>
<sequence>MLIRVQMGVRFRLCVIFGELADIITDYRISLLLIRMLEKELPKINDLRLIPLSNALIFLIFLEAPNYIGCHCHDMGGFLDRLRGRHRLQPARIRSVWNSYIGSHQEYFYKVLLNVMNRDDGMSEILMPKQHAANEAEHEFVLRLLADRIAGFFHSIIVDETLTNLHELKKSCYNLGQQHSAYSRETFKVQRPTITRLRVFHPRLSSRIPFYGFFEMCSPIFQDRLIPKFGTGAKTAFFLQIYSRLTYWDAFTLALLEELENRGGTPREELRAWQALLHVINENMLAGYLDARSAMRQ</sequence>
<organism evidence="1 2">
    <name type="scientific">Ancylostoma ceylanicum</name>
    <dbReference type="NCBI Taxonomy" id="53326"/>
    <lineage>
        <taxon>Eukaryota</taxon>
        <taxon>Metazoa</taxon>
        <taxon>Ecdysozoa</taxon>
        <taxon>Nematoda</taxon>
        <taxon>Chromadorea</taxon>
        <taxon>Rhabditida</taxon>
        <taxon>Rhabditina</taxon>
        <taxon>Rhabditomorpha</taxon>
        <taxon>Strongyloidea</taxon>
        <taxon>Ancylostomatidae</taxon>
        <taxon>Ancylostomatinae</taxon>
        <taxon>Ancylostoma</taxon>
    </lineage>
</organism>
<evidence type="ECO:0008006" key="3">
    <source>
        <dbReference type="Google" id="ProtNLM"/>
    </source>
</evidence>
<evidence type="ECO:0000313" key="1">
    <source>
        <dbReference type="EMBL" id="EYB99093.1"/>
    </source>
</evidence>
<comment type="caution">
    <text evidence="1">The sequence shown here is derived from an EMBL/GenBank/DDBJ whole genome shotgun (WGS) entry which is preliminary data.</text>
</comment>
<name>A0A016T839_9BILA</name>
<protein>
    <recommendedName>
        <fullName evidence="3">Globin family profile domain-containing protein</fullName>
    </recommendedName>
</protein>
<dbReference type="OrthoDB" id="5781842at2759"/>
<reference evidence="2" key="1">
    <citation type="journal article" date="2015" name="Nat. Genet.">
        <title>The genome and transcriptome of the zoonotic hookworm Ancylostoma ceylanicum identify infection-specific gene families.</title>
        <authorList>
            <person name="Schwarz E.M."/>
            <person name="Hu Y."/>
            <person name="Antoshechkin I."/>
            <person name="Miller M.M."/>
            <person name="Sternberg P.W."/>
            <person name="Aroian R.V."/>
        </authorList>
    </citation>
    <scope>NUCLEOTIDE SEQUENCE</scope>
    <source>
        <strain evidence="2">HY135</strain>
    </source>
</reference>
<dbReference type="GO" id="GO:0019825">
    <property type="term" value="F:oxygen binding"/>
    <property type="evidence" value="ECO:0007669"/>
    <property type="project" value="InterPro"/>
</dbReference>